<proteinExistence type="inferred from homology"/>
<accession>A0ABQ6LF57</accession>
<keyword evidence="3" id="KW-0479">Metal-binding</keyword>
<dbReference type="PRINTS" id="PR01907">
    <property type="entry name" value="WORMGLOBIN"/>
</dbReference>
<comment type="similarity">
    <text evidence="5">Belongs to the globin family.</text>
</comment>
<evidence type="ECO:0000313" key="8">
    <source>
        <dbReference type="Proteomes" id="UP001239909"/>
    </source>
</evidence>
<dbReference type="InterPro" id="IPR000971">
    <property type="entry name" value="Globin"/>
</dbReference>
<dbReference type="RefSeq" id="WP_285670723.1">
    <property type="nucleotide sequence ID" value="NZ_BSYI01000007.1"/>
</dbReference>
<feature type="domain" description="Globin" evidence="6">
    <location>
        <begin position="5"/>
        <end position="139"/>
    </location>
</feature>
<dbReference type="Gene3D" id="1.10.490.10">
    <property type="entry name" value="Globins"/>
    <property type="match status" value="1"/>
</dbReference>
<evidence type="ECO:0000259" key="6">
    <source>
        <dbReference type="PROSITE" id="PS01033"/>
    </source>
</evidence>
<keyword evidence="1 5" id="KW-0349">Heme</keyword>
<dbReference type="Proteomes" id="UP001239909">
    <property type="component" value="Unassembled WGS sequence"/>
</dbReference>
<evidence type="ECO:0000313" key="7">
    <source>
        <dbReference type="EMBL" id="GMG81977.1"/>
    </source>
</evidence>
<keyword evidence="8" id="KW-1185">Reference proteome</keyword>
<keyword evidence="4" id="KW-0408">Iron</keyword>
<dbReference type="PROSITE" id="PS01033">
    <property type="entry name" value="GLOBIN"/>
    <property type="match status" value="1"/>
</dbReference>
<dbReference type="EMBL" id="BSYI01000007">
    <property type="protein sequence ID" value="GMG81977.1"/>
    <property type="molecule type" value="Genomic_DNA"/>
</dbReference>
<gene>
    <name evidence="7" type="ORF">LNKW23_11900</name>
</gene>
<evidence type="ECO:0000256" key="3">
    <source>
        <dbReference type="ARBA" id="ARBA00022723"/>
    </source>
</evidence>
<dbReference type="PANTHER" id="PTHR43396">
    <property type="entry name" value="FLAVOHEMOPROTEIN"/>
    <property type="match status" value="1"/>
</dbReference>
<evidence type="ECO:0000256" key="2">
    <source>
        <dbReference type="ARBA" id="ARBA00022621"/>
    </source>
</evidence>
<dbReference type="CDD" id="cd12131">
    <property type="entry name" value="HGbI-like"/>
    <property type="match status" value="1"/>
</dbReference>
<organism evidence="7 8">
    <name type="scientific">Paralimibaculum aggregatum</name>
    <dbReference type="NCBI Taxonomy" id="3036245"/>
    <lineage>
        <taxon>Bacteria</taxon>
        <taxon>Pseudomonadati</taxon>
        <taxon>Pseudomonadota</taxon>
        <taxon>Alphaproteobacteria</taxon>
        <taxon>Rhodobacterales</taxon>
        <taxon>Paracoccaceae</taxon>
        <taxon>Paralimibaculum</taxon>
    </lineage>
</organism>
<name>A0ABQ6LF57_9RHOB</name>
<reference evidence="7 8" key="1">
    <citation type="submission" date="2023-04" db="EMBL/GenBank/DDBJ databases">
        <title>Marinoamorphus aggregata gen. nov., sp. Nov., isolate from tissue of brittle star Ophioplocus japonicus.</title>
        <authorList>
            <person name="Kawano K."/>
            <person name="Sawayama S."/>
            <person name="Nakagawa S."/>
        </authorList>
    </citation>
    <scope>NUCLEOTIDE SEQUENCE [LARGE SCALE GENOMIC DNA]</scope>
    <source>
        <strain evidence="7 8">NKW23</strain>
    </source>
</reference>
<dbReference type="Pfam" id="PF00042">
    <property type="entry name" value="Globin"/>
    <property type="match status" value="1"/>
</dbReference>
<keyword evidence="5" id="KW-0813">Transport</keyword>
<evidence type="ECO:0000256" key="5">
    <source>
        <dbReference type="RuleBase" id="RU000356"/>
    </source>
</evidence>
<comment type="caution">
    <text evidence="7">The sequence shown here is derived from an EMBL/GenBank/DDBJ whole genome shotgun (WGS) entry which is preliminary data.</text>
</comment>
<evidence type="ECO:0000256" key="4">
    <source>
        <dbReference type="ARBA" id="ARBA00023004"/>
    </source>
</evidence>
<evidence type="ECO:0000256" key="1">
    <source>
        <dbReference type="ARBA" id="ARBA00022617"/>
    </source>
</evidence>
<dbReference type="InterPro" id="IPR009050">
    <property type="entry name" value="Globin-like_sf"/>
</dbReference>
<sequence length="145" mass="15370">MSTAPLTPDQVAEVQASFRRIVPIAPAAAEIFYDRLFAHAPHLRAMFPDDLAEQRRKLVAVLAMAVGALDRLESLLPTLHELGARHVGYGVEAAHYRPVGLALMETLELGLGPAWTPATEAAWAATYATLSAAMLEGAADALAAA</sequence>
<dbReference type="InterPro" id="IPR012292">
    <property type="entry name" value="Globin/Proto"/>
</dbReference>
<protein>
    <recommendedName>
        <fullName evidence="6">Globin domain-containing protein</fullName>
    </recommendedName>
</protein>
<keyword evidence="2 5" id="KW-0561">Oxygen transport</keyword>
<dbReference type="PANTHER" id="PTHR43396:SF3">
    <property type="entry name" value="FLAVOHEMOPROTEIN"/>
    <property type="match status" value="1"/>
</dbReference>
<dbReference type="SUPFAM" id="SSF46458">
    <property type="entry name" value="Globin-like"/>
    <property type="match status" value="1"/>
</dbReference>